<organism evidence="2 3">
    <name type="scientific">Rhodovulum steppense</name>
    <dbReference type="NCBI Taxonomy" id="540251"/>
    <lineage>
        <taxon>Bacteria</taxon>
        <taxon>Pseudomonadati</taxon>
        <taxon>Pseudomonadota</taxon>
        <taxon>Alphaproteobacteria</taxon>
        <taxon>Rhodobacterales</taxon>
        <taxon>Paracoccaceae</taxon>
        <taxon>Rhodovulum</taxon>
    </lineage>
</organism>
<evidence type="ECO:0000313" key="2">
    <source>
        <dbReference type="EMBL" id="TCM88180.1"/>
    </source>
</evidence>
<dbReference type="GO" id="GO:0003700">
    <property type="term" value="F:DNA-binding transcription factor activity"/>
    <property type="evidence" value="ECO:0007669"/>
    <property type="project" value="TreeGrafter"/>
</dbReference>
<evidence type="ECO:0000313" key="3">
    <source>
        <dbReference type="Proteomes" id="UP000295277"/>
    </source>
</evidence>
<dbReference type="Gene3D" id="1.10.10.10">
    <property type="entry name" value="Winged helix-like DNA-binding domain superfamily/Winged helix DNA-binding domain"/>
    <property type="match status" value="1"/>
</dbReference>
<dbReference type="OrthoDB" id="9795923at2"/>
<dbReference type="PANTHER" id="PTHR33221">
    <property type="entry name" value="WINGED HELIX-TURN-HELIX TRANSCRIPTIONAL REGULATOR, RRF2 FAMILY"/>
    <property type="match status" value="1"/>
</dbReference>
<dbReference type="RefSeq" id="WP_132693179.1">
    <property type="nucleotide sequence ID" value="NZ_SLVM01000001.1"/>
</dbReference>
<dbReference type="SUPFAM" id="SSF46785">
    <property type="entry name" value="Winged helix' DNA-binding domain"/>
    <property type="match status" value="1"/>
</dbReference>
<dbReference type="PANTHER" id="PTHR33221:SF4">
    <property type="entry name" value="HTH-TYPE TRANSCRIPTIONAL REPRESSOR NSRR"/>
    <property type="match status" value="1"/>
</dbReference>
<dbReference type="AlphaFoldDB" id="A0A4R1Z3B0"/>
<comment type="caution">
    <text evidence="2">The sequence shown here is derived from an EMBL/GenBank/DDBJ whole genome shotgun (WGS) entry which is preliminary data.</text>
</comment>
<dbReference type="Pfam" id="PF02082">
    <property type="entry name" value="Rrf2"/>
    <property type="match status" value="1"/>
</dbReference>
<proteinExistence type="predicted"/>
<dbReference type="GO" id="GO:0005829">
    <property type="term" value="C:cytosol"/>
    <property type="evidence" value="ECO:0007669"/>
    <property type="project" value="TreeGrafter"/>
</dbReference>
<dbReference type="PROSITE" id="PS51197">
    <property type="entry name" value="HTH_RRF2_2"/>
    <property type="match status" value="1"/>
</dbReference>
<evidence type="ECO:0000256" key="1">
    <source>
        <dbReference type="ARBA" id="ARBA00023125"/>
    </source>
</evidence>
<accession>A0A4R1Z3B0</accession>
<dbReference type="Proteomes" id="UP000295277">
    <property type="component" value="Unassembled WGS sequence"/>
</dbReference>
<name>A0A4R1Z3B0_9RHOB</name>
<dbReference type="EMBL" id="SLVM01000001">
    <property type="protein sequence ID" value="TCM88180.1"/>
    <property type="molecule type" value="Genomic_DNA"/>
</dbReference>
<dbReference type="NCBIfam" id="TIGR00738">
    <property type="entry name" value="rrf2_super"/>
    <property type="match status" value="1"/>
</dbReference>
<reference evidence="2 3" key="1">
    <citation type="submission" date="2019-03" db="EMBL/GenBank/DDBJ databases">
        <title>Genomic Encyclopedia of Type Strains, Phase IV (KMG-IV): sequencing the most valuable type-strain genomes for metagenomic binning, comparative biology and taxonomic classification.</title>
        <authorList>
            <person name="Goeker M."/>
        </authorList>
    </citation>
    <scope>NUCLEOTIDE SEQUENCE [LARGE SCALE GENOMIC DNA]</scope>
    <source>
        <strain evidence="2 3">DSM 21153</strain>
    </source>
</reference>
<gene>
    <name evidence="2" type="ORF">EV216_101194</name>
</gene>
<protein>
    <submittedName>
        <fullName evidence="2">BadM/Rrf2 family transcriptional regulator</fullName>
    </submittedName>
</protein>
<keyword evidence="1" id="KW-0238">DNA-binding</keyword>
<dbReference type="InterPro" id="IPR000944">
    <property type="entry name" value="Tscrpt_reg_Rrf2"/>
</dbReference>
<sequence>MRLTTRTNIAMRALMYCAVNSGRTVRKSDIASSCNTSENHMAQVINTLAHHGLVKTTRGRNGGLTLKRPPEDITVGEVFRHLESGVPFAECFDPATNTCPISCCCKLQGTLHKAIDAFYRTLDEVTLADLVTDNQGLARALMLIEPEDTRVASA</sequence>
<keyword evidence="3" id="KW-1185">Reference proteome</keyword>
<dbReference type="InterPro" id="IPR036390">
    <property type="entry name" value="WH_DNA-bd_sf"/>
</dbReference>
<dbReference type="GO" id="GO:0003677">
    <property type="term" value="F:DNA binding"/>
    <property type="evidence" value="ECO:0007669"/>
    <property type="project" value="UniProtKB-KW"/>
</dbReference>
<dbReference type="InterPro" id="IPR036388">
    <property type="entry name" value="WH-like_DNA-bd_sf"/>
</dbReference>